<name>A0A3B1B7G3_9ZZZZ</name>
<dbReference type="EMBL" id="UOFW01000222">
    <property type="protein sequence ID" value="VAX07823.1"/>
    <property type="molecule type" value="Genomic_DNA"/>
</dbReference>
<protein>
    <submittedName>
        <fullName evidence="1">Uncharacterized protein</fullName>
    </submittedName>
</protein>
<evidence type="ECO:0000313" key="1">
    <source>
        <dbReference type="EMBL" id="VAX07823.1"/>
    </source>
</evidence>
<reference evidence="1" key="1">
    <citation type="submission" date="2018-06" db="EMBL/GenBank/DDBJ databases">
        <authorList>
            <person name="Zhirakovskaya E."/>
        </authorList>
    </citation>
    <scope>NUCLEOTIDE SEQUENCE</scope>
</reference>
<organism evidence="1">
    <name type="scientific">hydrothermal vent metagenome</name>
    <dbReference type="NCBI Taxonomy" id="652676"/>
    <lineage>
        <taxon>unclassified sequences</taxon>
        <taxon>metagenomes</taxon>
        <taxon>ecological metagenomes</taxon>
    </lineage>
</organism>
<proteinExistence type="predicted"/>
<accession>A0A3B1B7G3</accession>
<gene>
    <name evidence="1" type="ORF">MNBD_ALPHA03-1205</name>
</gene>
<sequence length="118" mass="14177">MVESITLDLDKNLIKGDELKKCARLNNRKYDEIGISPKELENYIDQGWSLKREDVKSSRITRNKDHEELLRDRFWMLLFRMGYPKLSIKPLHIEYSREDGSTGKRLFLLLRQIMKRCF</sequence>
<dbReference type="AlphaFoldDB" id="A0A3B1B7G3"/>